<evidence type="ECO:0000256" key="7">
    <source>
        <dbReference type="SAM" id="Phobius"/>
    </source>
</evidence>
<dbReference type="OrthoDB" id="443820at2759"/>
<dbReference type="EMBL" id="JABANP010000260">
    <property type="protein sequence ID" value="KAF4685508.1"/>
    <property type="molecule type" value="Genomic_DNA"/>
</dbReference>
<dbReference type="Proteomes" id="UP000541610">
    <property type="component" value="Unassembled WGS sequence"/>
</dbReference>
<feature type="transmembrane region" description="Helical" evidence="7">
    <location>
        <begin position="1938"/>
        <end position="1958"/>
    </location>
</feature>
<proteinExistence type="predicted"/>
<dbReference type="GO" id="GO:0005886">
    <property type="term" value="C:plasma membrane"/>
    <property type="evidence" value="ECO:0007669"/>
    <property type="project" value="UniProtKB-SubCell"/>
</dbReference>
<evidence type="ECO:0000256" key="8">
    <source>
        <dbReference type="SAM" id="SignalP"/>
    </source>
</evidence>
<feature type="transmembrane region" description="Helical" evidence="7">
    <location>
        <begin position="1631"/>
        <end position="1649"/>
    </location>
</feature>
<protein>
    <submittedName>
        <fullName evidence="9">Uncharacterized protein</fullName>
    </submittedName>
</protein>
<feature type="transmembrane region" description="Helical" evidence="7">
    <location>
        <begin position="1841"/>
        <end position="1859"/>
    </location>
</feature>
<evidence type="ECO:0000256" key="4">
    <source>
        <dbReference type="ARBA" id="ARBA00022989"/>
    </source>
</evidence>
<feature type="region of interest" description="Disordered" evidence="6">
    <location>
        <begin position="1241"/>
        <end position="1269"/>
    </location>
</feature>
<keyword evidence="3 7" id="KW-0812">Transmembrane</keyword>
<feature type="transmembrane region" description="Helical" evidence="7">
    <location>
        <begin position="1517"/>
        <end position="1539"/>
    </location>
</feature>
<evidence type="ECO:0000256" key="1">
    <source>
        <dbReference type="ARBA" id="ARBA00004651"/>
    </source>
</evidence>
<dbReference type="SUPFAM" id="SSF103473">
    <property type="entry name" value="MFS general substrate transporter"/>
    <property type="match status" value="2"/>
</dbReference>
<accession>A0A7J6NNX2</accession>
<evidence type="ECO:0000256" key="5">
    <source>
        <dbReference type="ARBA" id="ARBA00023136"/>
    </source>
</evidence>
<comment type="subcellular location">
    <subcellularLocation>
        <location evidence="1">Cell membrane</location>
        <topology evidence="1">Multi-pass membrane protein</topology>
    </subcellularLocation>
</comment>
<evidence type="ECO:0000256" key="6">
    <source>
        <dbReference type="SAM" id="MobiDB-lite"/>
    </source>
</evidence>
<feature type="transmembrane region" description="Helical" evidence="7">
    <location>
        <begin position="1744"/>
        <end position="1763"/>
    </location>
</feature>
<evidence type="ECO:0000256" key="2">
    <source>
        <dbReference type="ARBA" id="ARBA00022475"/>
    </source>
</evidence>
<feature type="region of interest" description="Disordered" evidence="6">
    <location>
        <begin position="1140"/>
        <end position="1165"/>
    </location>
</feature>
<feature type="transmembrane region" description="Helical" evidence="7">
    <location>
        <begin position="1551"/>
        <end position="1571"/>
    </location>
</feature>
<feature type="chain" id="PRO_5029711528" evidence="8">
    <location>
        <begin position="25"/>
        <end position="2071"/>
    </location>
</feature>
<dbReference type="Gene3D" id="1.20.1250.20">
    <property type="entry name" value="MFS general substrate transporter like domains"/>
    <property type="match status" value="1"/>
</dbReference>
<feature type="region of interest" description="Disordered" evidence="6">
    <location>
        <begin position="469"/>
        <end position="507"/>
    </location>
</feature>
<feature type="transmembrane region" description="Helical" evidence="7">
    <location>
        <begin position="1964"/>
        <end position="1982"/>
    </location>
</feature>
<feature type="transmembrane region" description="Helical" evidence="7">
    <location>
        <begin position="555"/>
        <end position="576"/>
    </location>
</feature>
<feature type="region of interest" description="Disordered" evidence="6">
    <location>
        <begin position="1178"/>
        <end position="1210"/>
    </location>
</feature>
<sequence length="2071" mass="227404">MPLPFPAAFLPCGLLLTCCEIVHSTTNTLRVHGRSIRSSSSSSGLGSSISSPSLSSRPSDVSLDSVDSALTVSSNLLDLHSPGGLATWTCPKADRFGINERWTFEDVVFDKPVDSTLPEFYPMYEMNCEKIMISRGLFRFDFLNWGQFIEGSATDDDDKLPLRAVGYYLGQGRFEGCKVKMRSDAQQRKVVKLDCADTSKIPLELRRKFRCFPSTPRASTTPDFNPFATRYSNHHFNRLRLSVLGSAADLTDYSLAVSDNGLFLRLVEEATGLETLFEWERHDLAIPQRKIYLPQPRLEGYYFGQKGPYERCYFQFRAAQKQFVSMRCPREMDRASTPSEFAGQKFLYGDGKAAGLPTPKEDGYYTNDKGEGKEDVLRFENGTVSVRCASEKKGCRTMGLIGPYFYRVILGWSTEDTKMPEYLRLELVDRSNLQPLVMGVAELNLRRDGGAVQVKTIAGEVVLFTWREEEADDEPAEGTSDGSGENGGLVKGKLRRGSTKKKKLKGRGFSFMSSRKESKLPKDDGGSSALTMAVYPYDPRRPLPVRPEPSASTPALLAVLVVCGAVVVALSVLYFYRESMVVVELRENVAAAIGEALVAFFDSSMGRRLFPRVDLDRIRRKFGIDEASKAAFSWMVPGRDQDDKDGRRSEAGEDSSQDFIMSGERVGLGGIDPERPALLYGDAFDVYPVSNWQALRTAQILGGGESWKMDVLGDDGWCRREGRAGVYEIFNYDGGGQPSMILSKLATALPTPLPCVGLSTKPTPVAEFPGHFPYSVGYFSNGLIYSGDWRASVRSDGGGFSSGDTITMIVDRKYDGAKLMGAVYFLKNGSLCHAHPILIESLRLPMGDDGLEPPIRQLECERMLFGGTDFEISCPVTMRPPRPSLAEWGFLPAPYVAVSVVGDSEEAFKVSVNFGADPYVHATEGVAEIWRESDQEKKEFEVEKGRLGSSILHEEAERYARLRTAKILRLRAHGEEAPATIAEDAQETPVPAELAIPGRVENLSAASEDNEDIDSGPEEENLRLTLDLSDRCRFQPEEADLCQCPWFTLGRGGWNLWALRSRPTLAPTGAGERSDFNLLASGSRPASPQHKAAQPAVPSPDELSDERWLALQGRMGDWRRAVVVGQEVWYNVKTSEVTSEEPKQYRYRRHQSEGPPAKATSKPSVAAVVGEVALVVKEDDRSRAEESESRREGEKRPQSPRRLEGRRKSRIIRVGGARPSHRVGDDPVKFHCATDAETVVVFPPDESSGLDDDRRSRRSGHQPQRSEVRLGPVPFKMRSHFHKSAKGTTAVRYETLDMVGAKRYAHSQIWQNLTRTLSAQTAGVITDNAPPKKVYVLTDLFCAMMVMTIWTGSQNILQFLAVSNIALGVVMAFSGPVGKSLPPLVVRSRSELPMVNSFELTGDKIGRYLTPFAVGFFMMYFDFSTCVYASILFYLLVVSVKSSVQVDESSHGSGKRSGGRRPGLMTQLMEGVKSLGDPRLGVLVLNTLITNVFVYPFQTAAVPVILRQMDPVNWKSLASLVSLGGVIGPILSNASAFLFSSDPFAGLVSGITAQIATGMISVFCVMVYPLFPTGTAYAVLLSSLWVLVIAANNQFTIFFNSLQQMMGNAAGLWVFGQAIASPEHLQSNVCWVLVLSVVLRIIVGGVVLYRKSALRRATSTTTEELDDQLSEARASTDTRAVVGSGDFTNESPLVSPSVTTAVRYETLESVGGKRYAYSQMWQNLTRTLSSQVAGVVTDNAPPRATYVTMDLIVAFVIAVLWMGSPGIPQFLSVANLALGVAMAFSGPVGKSLPPSVRSDYGVLLPQLPMVNSFELTGDKIGRYIAPFAVSFFLMYDDFPGLVRFSIGLFMLVAIVKASVKIDDSKTRKSRRARPGLLQQLVEGVKSLRDPSLGVLVLNTMLTNIFVYPFQTAAVPVILRQMDPGELEESGQSGLVSGLLFQIISVVLCLGSVLASGAFTDASTYALWLCVLWVAVVAANNHFTVFFNSIQQRVLPADQRGRFIANILALFTMSNAGGLWLYGQAISSGPHLLPSVSLVLAASVVMRLLICAAVVRGKARLEKRLEYSEKTE</sequence>
<dbReference type="PANTHER" id="PTHR23513:SF6">
    <property type="entry name" value="MAJOR FACILITATOR SUPERFAMILY ASSOCIATED DOMAIN-CONTAINING PROTEIN"/>
    <property type="match status" value="1"/>
</dbReference>
<feature type="transmembrane region" description="Helical" evidence="7">
    <location>
        <begin position="2002"/>
        <end position="2022"/>
    </location>
</feature>
<comment type="caution">
    <text evidence="9">The sequence shown here is derived from an EMBL/GenBank/DDBJ whole genome shotgun (WGS) entry which is preliminary data.</text>
</comment>
<keyword evidence="4 7" id="KW-1133">Transmembrane helix</keyword>
<feature type="transmembrane region" description="Helical" evidence="7">
    <location>
        <begin position="2034"/>
        <end position="2054"/>
    </location>
</feature>
<feature type="region of interest" description="Disordered" evidence="6">
    <location>
        <begin position="1081"/>
        <end position="1104"/>
    </location>
</feature>
<evidence type="ECO:0000256" key="3">
    <source>
        <dbReference type="ARBA" id="ARBA00022692"/>
    </source>
</evidence>
<keyword evidence="2" id="KW-1003">Cell membrane</keyword>
<name>A0A7J6NNX2_PEROL</name>
<feature type="transmembrane region" description="Helical" evidence="7">
    <location>
        <begin position="1483"/>
        <end position="1505"/>
    </location>
</feature>
<keyword evidence="5 7" id="KW-0472">Membrane</keyword>
<feature type="compositionally biased region" description="Basic and acidic residues" evidence="6">
    <location>
        <begin position="1178"/>
        <end position="1203"/>
    </location>
</feature>
<gene>
    <name evidence="9" type="ORF">FOZ60_006496</name>
</gene>
<dbReference type="PANTHER" id="PTHR23513">
    <property type="entry name" value="INTEGRAL MEMBRANE EFFLUX PROTEIN-RELATED"/>
    <property type="match status" value="1"/>
</dbReference>
<feature type="transmembrane region" description="Helical" evidence="7">
    <location>
        <begin position="1578"/>
        <end position="1599"/>
    </location>
</feature>
<feature type="transmembrane region" description="Helical" evidence="7">
    <location>
        <begin position="1412"/>
        <end position="1437"/>
    </location>
</feature>
<reference evidence="9 10" key="1">
    <citation type="submission" date="2020-04" db="EMBL/GenBank/DDBJ databases">
        <title>Perkinsus olseni comparative genomics.</title>
        <authorList>
            <person name="Bogema D.R."/>
        </authorList>
    </citation>
    <scope>NUCLEOTIDE SEQUENCE [LARGE SCALE GENOMIC DNA]</scope>
    <source>
        <strain evidence="9">00978-12</strain>
    </source>
</reference>
<evidence type="ECO:0000313" key="9">
    <source>
        <dbReference type="EMBL" id="KAF4685508.1"/>
    </source>
</evidence>
<feature type="signal peptide" evidence="8">
    <location>
        <begin position="1"/>
        <end position="24"/>
    </location>
</feature>
<feature type="region of interest" description="Disordered" evidence="6">
    <location>
        <begin position="36"/>
        <end position="59"/>
    </location>
</feature>
<dbReference type="InterPro" id="IPR036259">
    <property type="entry name" value="MFS_trans_sf"/>
</dbReference>
<evidence type="ECO:0000313" key="10">
    <source>
        <dbReference type="Proteomes" id="UP000541610"/>
    </source>
</evidence>
<dbReference type="InterPro" id="IPR043136">
    <property type="entry name" value="B30.2/SPRY_sf"/>
</dbReference>
<dbReference type="Gene3D" id="2.60.120.920">
    <property type="match status" value="1"/>
</dbReference>
<feature type="compositionally biased region" description="Basic residues" evidence="6">
    <location>
        <begin position="492"/>
        <end position="506"/>
    </location>
</feature>
<organism evidence="9 10">
    <name type="scientific">Perkinsus olseni</name>
    <name type="common">Perkinsus atlanticus</name>
    <dbReference type="NCBI Taxonomy" id="32597"/>
    <lineage>
        <taxon>Eukaryota</taxon>
        <taxon>Sar</taxon>
        <taxon>Alveolata</taxon>
        <taxon>Perkinsozoa</taxon>
        <taxon>Perkinsea</taxon>
        <taxon>Perkinsida</taxon>
        <taxon>Perkinsidae</taxon>
        <taxon>Perkinsus</taxon>
    </lineage>
</organism>
<keyword evidence="8" id="KW-0732">Signal</keyword>